<evidence type="ECO:0000256" key="1">
    <source>
        <dbReference type="SAM" id="SignalP"/>
    </source>
</evidence>
<evidence type="ECO:0000313" key="3">
    <source>
        <dbReference type="Proteomes" id="UP000233343"/>
    </source>
</evidence>
<sequence length="82" mass="9383">MRKFKQLAIILLCCFSILLFGSSVSIEASDFNGEINETIVVPGEQLEEGTSDQLCWYCTKFRYSGYFKVCIEGFWSPHCIIQ</sequence>
<evidence type="ECO:0000313" key="2">
    <source>
        <dbReference type="EMBL" id="PKG25923.1"/>
    </source>
</evidence>
<organism evidence="2 3">
    <name type="scientific">Cytobacillus horneckiae</name>
    <dbReference type="NCBI Taxonomy" id="549687"/>
    <lineage>
        <taxon>Bacteria</taxon>
        <taxon>Bacillati</taxon>
        <taxon>Bacillota</taxon>
        <taxon>Bacilli</taxon>
        <taxon>Bacillales</taxon>
        <taxon>Bacillaceae</taxon>
        <taxon>Cytobacillus</taxon>
    </lineage>
</organism>
<keyword evidence="3" id="KW-1185">Reference proteome</keyword>
<dbReference type="EMBL" id="PISD01000084">
    <property type="protein sequence ID" value="PKG25923.1"/>
    <property type="molecule type" value="Genomic_DNA"/>
</dbReference>
<name>A0A2N0Z8S7_9BACI</name>
<dbReference type="AlphaFoldDB" id="A0A2N0Z8S7"/>
<comment type="caution">
    <text evidence="2">The sequence shown here is derived from an EMBL/GenBank/DDBJ whole genome shotgun (WGS) entry which is preliminary data.</text>
</comment>
<dbReference type="Proteomes" id="UP000233343">
    <property type="component" value="Unassembled WGS sequence"/>
</dbReference>
<reference evidence="2 3" key="1">
    <citation type="journal article" date="2010" name="Int. J. Syst. Evol. Microbiol.">
        <title>Bacillus horneckiae sp. nov., isolated from a spacecraft-assembly clean room.</title>
        <authorList>
            <person name="Vaishampayan P."/>
            <person name="Probst A."/>
            <person name="Krishnamurthi S."/>
            <person name="Ghosh S."/>
            <person name="Osman S."/>
            <person name="McDowall A."/>
            <person name="Ruckmani A."/>
            <person name="Mayilraj S."/>
            <person name="Venkateswaran K."/>
        </authorList>
    </citation>
    <scope>NUCLEOTIDE SEQUENCE [LARGE SCALE GENOMIC DNA]</scope>
    <source>
        <strain evidence="3">1PO1SC</strain>
    </source>
</reference>
<keyword evidence="1" id="KW-0732">Signal</keyword>
<dbReference type="RefSeq" id="WP_066196629.1">
    <property type="nucleotide sequence ID" value="NZ_JARMMB010000049.1"/>
</dbReference>
<feature type="chain" id="PRO_5014987683" evidence="1">
    <location>
        <begin position="29"/>
        <end position="82"/>
    </location>
</feature>
<feature type="signal peptide" evidence="1">
    <location>
        <begin position="1"/>
        <end position="28"/>
    </location>
</feature>
<proteinExistence type="predicted"/>
<accession>A0A2N0Z8S7</accession>
<gene>
    <name evidence="2" type="ORF">CWS20_26470</name>
</gene>
<protein>
    <submittedName>
        <fullName evidence="2">Uncharacterized protein</fullName>
    </submittedName>
</protein>